<dbReference type="EMBL" id="GBHO01014588">
    <property type="protein sequence ID" value="JAG29016.1"/>
    <property type="molecule type" value="Transcribed_RNA"/>
</dbReference>
<feature type="transmembrane region" description="Helical" evidence="2">
    <location>
        <begin position="175"/>
        <end position="195"/>
    </location>
</feature>
<dbReference type="AlphaFoldDB" id="A0A0A9YBM3"/>
<dbReference type="InterPro" id="IPR040350">
    <property type="entry name" value="TMEM272"/>
</dbReference>
<feature type="transmembrane region" description="Helical" evidence="2">
    <location>
        <begin position="93"/>
        <end position="122"/>
    </location>
</feature>
<protein>
    <submittedName>
        <fullName evidence="3">Kidney mitochondrial carrier protein 1</fullName>
    </submittedName>
</protein>
<organism evidence="3">
    <name type="scientific">Lygus hesperus</name>
    <name type="common">Western plant bug</name>
    <dbReference type="NCBI Taxonomy" id="30085"/>
    <lineage>
        <taxon>Eukaryota</taxon>
        <taxon>Metazoa</taxon>
        <taxon>Ecdysozoa</taxon>
        <taxon>Arthropoda</taxon>
        <taxon>Hexapoda</taxon>
        <taxon>Insecta</taxon>
        <taxon>Pterygota</taxon>
        <taxon>Neoptera</taxon>
        <taxon>Paraneoptera</taxon>
        <taxon>Hemiptera</taxon>
        <taxon>Heteroptera</taxon>
        <taxon>Panheteroptera</taxon>
        <taxon>Cimicomorpha</taxon>
        <taxon>Miridae</taxon>
        <taxon>Mirini</taxon>
        <taxon>Lygus</taxon>
    </lineage>
</organism>
<keyword evidence="2" id="KW-0472">Membrane</keyword>
<keyword evidence="2" id="KW-0812">Transmembrane</keyword>
<evidence type="ECO:0000256" key="1">
    <source>
        <dbReference type="SAM" id="MobiDB-lite"/>
    </source>
</evidence>
<feature type="transmembrane region" description="Helical" evidence="2">
    <location>
        <begin position="134"/>
        <end position="154"/>
    </location>
</feature>
<evidence type="ECO:0000313" key="4">
    <source>
        <dbReference type="EMBL" id="JAQ04438.1"/>
    </source>
</evidence>
<evidence type="ECO:0000256" key="2">
    <source>
        <dbReference type="SAM" id="Phobius"/>
    </source>
</evidence>
<name>A0A0A9YBM3_LYGHE</name>
<evidence type="ECO:0000313" key="3">
    <source>
        <dbReference type="EMBL" id="JAG29016.1"/>
    </source>
</evidence>
<dbReference type="EMBL" id="GDHC01014191">
    <property type="protein sequence ID" value="JAQ04438.1"/>
    <property type="molecule type" value="Transcribed_RNA"/>
</dbReference>
<accession>A0A0A9YBM3</accession>
<feature type="region of interest" description="Disordered" evidence="1">
    <location>
        <begin position="46"/>
        <end position="66"/>
    </location>
</feature>
<keyword evidence="2" id="KW-1133">Transmembrane helix</keyword>
<dbReference type="PANTHER" id="PTHR33444:SF2">
    <property type="entry name" value="MARVEL DOMAIN-CONTAINING PROTEIN"/>
    <property type="match status" value="1"/>
</dbReference>
<sequence length="265" mass="30031">MASKEVTVDIEPPPAIDAIDITLGHPISPMDRIPLPLERIQFTVEGTERGPPPTYEEAMNPASAPPPTYESVIGRVREAHKDSNGTVDFIKKVVLLLAGTIGCTIAIGVTIVIPIAMFFVGSNYFNDCPLNPNIPLYLLLGGLLGVFKQFLQFFHRVRTRQRPDEEEDMERGSSLQSLINCFMMAWFILGSYWVYKEYEPNYDPLKGPWCNKTLYLFAFWQITFIYILFAFMTVCLCSISLCVIAFARRHLRLATPDRESQPIQD</sequence>
<gene>
    <name evidence="3" type="primary">slc25a30</name>
    <name evidence="3" type="ORF">CM83_53633</name>
    <name evidence="4" type="ORF">g.54495</name>
</gene>
<reference evidence="4" key="3">
    <citation type="journal article" date="2016" name="Gigascience">
        <title>De novo construction of an expanded transcriptome assembly for the western tarnished plant bug, Lygus hesperus.</title>
        <authorList>
            <person name="Tassone E.E."/>
            <person name="Geib S.M."/>
            <person name="Hall B."/>
            <person name="Fabrick J.A."/>
            <person name="Brent C.S."/>
            <person name="Hull J.J."/>
        </authorList>
    </citation>
    <scope>NUCLEOTIDE SEQUENCE</scope>
</reference>
<proteinExistence type="predicted"/>
<dbReference type="PANTHER" id="PTHR33444">
    <property type="entry name" value="SI:DKEY-19B23.12-RELATED"/>
    <property type="match status" value="1"/>
</dbReference>
<reference evidence="3" key="2">
    <citation type="submission" date="2014-07" db="EMBL/GenBank/DDBJ databases">
        <authorList>
            <person name="Hull J."/>
        </authorList>
    </citation>
    <scope>NUCLEOTIDE SEQUENCE</scope>
</reference>
<reference evidence="3" key="1">
    <citation type="journal article" date="2014" name="PLoS ONE">
        <title>Transcriptome-Based Identification of ABC Transporters in the Western Tarnished Plant Bug Lygus hesperus.</title>
        <authorList>
            <person name="Hull J.J."/>
            <person name="Chaney K."/>
            <person name="Geib S.M."/>
            <person name="Fabrick J.A."/>
            <person name="Brent C.S."/>
            <person name="Walsh D."/>
            <person name="Lavine L.C."/>
        </authorList>
    </citation>
    <scope>NUCLEOTIDE SEQUENCE</scope>
</reference>
<feature type="transmembrane region" description="Helical" evidence="2">
    <location>
        <begin position="215"/>
        <end position="246"/>
    </location>
</feature>